<feature type="region of interest" description="Disordered" evidence="5">
    <location>
        <begin position="847"/>
        <end position="866"/>
    </location>
</feature>
<dbReference type="SMART" id="SM00064">
    <property type="entry name" value="FYVE"/>
    <property type="match status" value="1"/>
</dbReference>
<dbReference type="InterPro" id="IPR042427">
    <property type="entry name" value="ZFYV1"/>
</dbReference>
<dbReference type="InterPro" id="IPR017455">
    <property type="entry name" value="Znf_FYVE-rel"/>
</dbReference>
<feature type="region of interest" description="Disordered" evidence="5">
    <location>
        <begin position="773"/>
        <end position="836"/>
    </location>
</feature>
<feature type="region of interest" description="Disordered" evidence="5">
    <location>
        <begin position="1"/>
        <end position="75"/>
    </location>
</feature>
<feature type="region of interest" description="Disordered" evidence="5">
    <location>
        <begin position="598"/>
        <end position="630"/>
    </location>
</feature>
<comment type="caution">
    <text evidence="7">The sequence shown here is derived from an EMBL/GenBank/DDBJ whole genome shotgun (WGS) entry which is preliminary data.</text>
</comment>
<dbReference type="GO" id="GO:0005547">
    <property type="term" value="F:phosphatidylinositol-3,4,5-trisphosphate binding"/>
    <property type="evidence" value="ECO:0007669"/>
    <property type="project" value="TreeGrafter"/>
</dbReference>
<dbReference type="GO" id="GO:0140042">
    <property type="term" value="P:lipid droplet formation"/>
    <property type="evidence" value="ECO:0007669"/>
    <property type="project" value="TreeGrafter"/>
</dbReference>
<feature type="region of interest" description="Disordered" evidence="5">
    <location>
        <begin position="375"/>
        <end position="414"/>
    </location>
</feature>
<dbReference type="GO" id="GO:0008270">
    <property type="term" value="F:zinc ion binding"/>
    <property type="evidence" value="ECO:0007669"/>
    <property type="project" value="UniProtKB-KW"/>
</dbReference>
<feature type="compositionally biased region" description="Polar residues" evidence="5">
    <location>
        <begin position="1143"/>
        <end position="1171"/>
    </location>
</feature>
<evidence type="ECO:0000259" key="6">
    <source>
        <dbReference type="PROSITE" id="PS50178"/>
    </source>
</evidence>
<sequence length="2301" mass="259008">MTTTRRRSRTKNKNLGRATTGTSIIGGVVKHESGNPFKQNYSNDMASRDKKVSVNRKQSTASPVPPKEGATPPETLTKSIIARAEASVADEAPKLTSIRNPRSNASKNNATLLTRKIKKKPASKVIKKNVSLKAKNKSKLNQKLGKKLLTNSRNNFEVKQSLLRNGIKSKVTRKAKSTQNLRKEQLDDSPPVLEPIYPINENIKQNKKKLKKEDDKKVKEESNDSFLGLDEALDNLLNQCSPQIKTNKKKLVKKIKSEPDSSKESIDDVINDLTTLIKVEEIKSEVDSDIEKLELKARRPLKNTKLDLLRKLKKERLESKFEAENKVIDMLDLNVDKRRNNKIVRNRRHSIEKYPIGCAESNVTNLAVFSNTPRSISPRAKRASKVRQSIDLSSSKRSSPYTTRSDSPARILRNGKHRKLKDLNLLEGLDGGHRKRRRLCSDYSGSEISVSKSGYESDSSFSDLASLHGAENTDNFDVKADIKKDFSELSPIPNHESSAMKNIKLDSVIKRSLSMEGTGDTANDQNLPPGKGTVDTNSNVCDTESKLDVNKVDEHKDNLQNAAKIDLEDEYIDTVISPSAKVPEKSIILDIMKQTFNNDVSNSDQDKEKRATRSSTKKGGNDERETITNTRTDDATLQIQPAENEGKILNGDDEKKEEVNRSMEIEETSADIEKLYAENVIEEEEPAEELIKTTTTEIDKETVEIETNPIETTPKKIEIVETPESLAIKESILQALGLQSLRAAEEAKQKSKERLVPKNDNYTGTLKTVIKLNRNDKKRGKTSLKMTLQKSKKGNSSKEETDFVKGDEEPLRHMKEGGTSSTWKTHGSQSSDTAGALRKSHYANRSNMDASSEHTSDGDTAATEDGAGKNLVIPEKASSFSIHPGRLCKDECSYCFGKFGLFDTPCHIAQMKSVERQDKILSVEKHLTRDSCLCDACYRHVDRKTNTPSYANNKAFKRSTLVTTVPKHNLCHVLGCKNESTTNIRRKWAIKVKNICKVININLDNPGLHLVPICEEHFNALEHLMTCAMCKRKLARNHIHYLGPEASELNEKLNGIGIPVKFGDKPVICKFCKYFATLLLTSEDERPENSSDFYKEYTKRLLHYHDVEHMDDAEAEEPIPVPAKDKCEKDLINKNKKKKVCKSSTNSDPSSLDRQTDSTPSSIDQHNVPSSESREESPDYMVDYNTLIPNIAIECTNNDVEKKDAPKKQILLKKIPRPESIKEAVEISKNLKLKNKSDIAVQRLGSNPSISVRQLFPGEEDLPLQGCVDFHNVKERTPEGWEKCSSTIQFDLDTKQLWQELQKPYGNQSSFLRHLILLEKYFRNGDLVLSPNASHHSVNYSESVQNRLRAYDNTPSSSGPIQPLSMIPFNKPQKSSSGIITSRDNTPSVGVINAANIPKNTPITITQLSNSNFIMNSNMSNNNANSNNNNNSNNKPKTPGVPPGLMPLQPGTSKPVAPLVKVPQPQKIKFPITKNWRPNLIPIDPTKKTEKKPGLVQVISGGKPYHITLEDYKKMCAIKRTFDLKQKKLQDAQKAKLEPQKIVTTPSPNSLLKTMVPRKSLIISKTSTITSPRNDQNLSENEREESSLEKLDRQVEKLEAKFGETKSLLLLWSTINSIFVTQINNTIMGSRNMQNTLAKTVTQKYPNTNPSILVSIDSPSIIQENIENASGDTNTIADKMESLNILEELETHPQPKMPSFLLLDANEKLRVQSSEEFLKRLKIKDVNEKVKVVSIFGNTGEGKSHTLNQVFFKGKEVFKTSADQKSCTLGVWAAYDHNLKVICLDTEGLLGITEKESQRTRLLLKVLAVSDIVIYKTRAERLQSDMYTFLDGASKAYNGHFREPLHKVWKFESEMIPASLGPSVIIFHETKHTNTLDSCPSVEESPEDILRARFSELNRECSAFSSLKYVGIQTKGETCYKKLENAIHLELENTKVRSKRNSKIIFLTLKGLNDKFSSQIKNIPPQLHLKEYFSCQVKCQSCNEGCILSMGHKEEGESHQNPARCKFQHQYQNCVYLCKQCFKNGKRIVVKPSYQSITEKSWTSYFSYVWSGYIIECKNCGEIYRSRQHWYGNKGPEDSAVLAEYVHVWPGGEYIFQERNFVGSTNSIQKVLDSVTYFSDVVANVGSQPTQAVKTFITDKINPSYWRLDRDITECHKCKKKFAPSATKHHCRACGEGFCDKCSSKTQPVPARGWREKVRVCDDCYQEAPPSLSHSIEDTEITIRKYGETAISSITAVASAFKIPTDMLKEHARPSYWTPDSEWSVERVCVTIVRKIEKKYLSAAGIILLEYVKIAHNQQGM</sequence>
<feature type="compositionally biased region" description="Low complexity" evidence="5">
    <location>
        <begin position="1416"/>
        <end position="1434"/>
    </location>
</feature>
<feature type="region of interest" description="Disordered" evidence="5">
    <location>
        <begin position="173"/>
        <end position="193"/>
    </location>
</feature>
<feature type="compositionally biased region" description="Polar residues" evidence="5">
    <location>
        <begin position="386"/>
        <end position="406"/>
    </location>
</feature>
<keyword evidence="1" id="KW-0479">Metal-binding</keyword>
<gene>
    <name evidence="7" type="ORF">QE152_g22871</name>
</gene>
<dbReference type="CDD" id="cd15734">
    <property type="entry name" value="FYVE_ZFYV1"/>
    <property type="match status" value="1"/>
</dbReference>
<dbReference type="InterPro" id="IPR000306">
    <property type="entry name" value="Znf_FYVE"/>
</dbReference>
<name>A0AAW1KJ19_POPJA</name>
<dbReference type="Gene3D" id="3.30.40.10">
    <property type="entry name" value="Zinc/RING finger domain, C3HC4 (zinc finger)"/>
    <property type="match status" value="1"/>
</dbReference>
<keyword evidence="2 4" id="KW-0863">Zinc-finger</keyword>
<evidence type="ECO:0000256" key="2">
    <source>
        <dbReference type="ARBA" id="ARBA00022771"/>
    </source>
</evidence>
<dbReference type="InterPro" id="IPR027417">
    <property type="entry name" value="P-loop_NTPase"/>
</dbReference>
<dbReference type="SUPFAM" id="SSF57903">
    <property type="entry name" value="FYVE/PHD zinc finger"/>
    <property type="match status" value="1"/>
</dbReference>
<dbReference type="GO" id="GO:0032266">
    <property type="term" value="F:phosphatidylinositol-3-phosphate binding"/>
    <property type="evidence" value="ECO:0007669"/>
    <property type="project" value="TreeGrafter"/>
</dbReference>
<feature type="compositionally biased region" description="Polar residues" evidence="5">
    <location>
        <begin position="36"/>
        <end position="45"/>
    </location>
</feature>
<reference evidence="7 8" key="1">
    <citation type="journal article" date="2024" name="BMC Genomics">
        <title>De novo assembly and annotation of Popillia japonica's genome with initial clues to its potential as an invasive pest.</title>
        <authorList>
            <person name="Cucini C."/>
            <person name="Boschi S."/>
            <person name="Funari R."/>
            <person name="Cardaioli E."/>
            <person name="Iannotti N."/>
            <person name="Marturano G."/>
            <person name="Paoli F."/>
            <person name="Bruttini M."/>
            <person name="Carapelli A."/>
            <person name="Frati F."/>
            <person name="Nardi F."/>
        </authorList>
    </citation>
    <scope>NUCLEOTIDE SEQUENCE [LARGE SCALE GENOMIC DNA]</scope>
    <source>
        <strain evidence="7">DMR45628</strain>
    </source>
</reference>
<keyword evidence="3" id="KW-0862">Zinc</keyword>
<dbReference type="GO" id="GO:0005545">
    <property type="term" value="F:1-phosphatidylinositol binding"/>
    <property type="evidence" value="ECO:0007669"/>
    <property type="project" value="TreeGrafter"/>
</dbReference>
<evidence type="ECO:0000313" key="8">
    <source>
        <dbReference type="Proteomes" id="UP001458880"/>
    </source>
</evidence>
<feature type="domain" description="FYVE-type" evidence="6">
    <location>
        <begin position="2149"/>
        <end position="2209"/>
    </location>
</feature>
<evidence type="ECO:0000256" key="5">
    <source>
        <dbReference type="SAM" id="MobiDB-lite"/>
    </source>
</evidence>
<evidence type="ECO:0000256" key="4">
    <source>
        <dbReference type="PROSITE-ProRule" id="PRU00091"/>
    </source>
</evidence>
<protein>
    <submittedName>
        <fullName evidence="7">Guanylate-binding protein, N-terminal domain</fullName>
    </submittedName>
</protein>
<feature type="compositionally biased region" description="Basic and acidic residues" evidence="5">
    <location>
        <begin position="619"/>
        <end position="630"/>
    </location>
</feature>
<feature type="compositionally biased region" description="Basic residues" evidence="5">
    <location>
        <begin position="1"/>
        <end position="14"/>
    </location>
</feature>
<feature type="region of interest" description="Disordered" evidence="5">
    <location>
        <begin position="516"/>
        <end position="540"/>
    </location>
</feature>
<feature type="region of interest" description="Disordered" evidence="5">
    <location>
        <begin position="1564"/>
        <end position="1587"/>
    </location>
</feature>
<feature type="region of interest" description="Disordered" evidence="5">
    <location>
        <begin position="1138"/>
        <end position="1178"/>
    </location>
</feature>
<dbReference type="Pfam" id="PF01363">
    <property type="entry name" value="FYVE"/>
    <property type="match status" value="1"/>
</dbReference>
<dbReference type="SUPFAM" id="SSF52540">
    <property type="entry name" value="P-loop containing nucleoside triphosphate hydrolases"/>
    <property type="match status" value="1"/>
</dbReference>
<evidence type="ECO:0000256" key="3">
    <source>
        <dbReference type="ARBA" id="ARBA00022833"/>
    </source>
</evidence>
<dbReference type="Gene3D" id="3.40.50.300">
    <property type="entry name" value="P-loop containing nucleotide triphosphate hydrolases"/>
    <property type="match status" value="1"/>
</dbReference>
<dbReference type="PANTHER" id="PTHR46624:SF4">
    <property type="entry name" value="FYVE-TYPE DOMAIN-CONTAINING PROTEIN"/>
    <property type="match status" value="1"/>
</dbReference>
<dbReference type="PROSITE" id="PS50178">
    <property type="entry name" value="ZF_FYVE"/>
    <property type="match status" value="1"/>
</dbReference>
<feature type="compositionally biased region" description="Basic and acidic residues" evidence="5">
    <location>
        <begin position="796"/>
        <end position="816"/>
    </location>
</feature>
<keyword evidence="8" id="KW-1185">Reference proteome</keyword>
<feature type="region of interest" description="Disordered" evidence="5">
    <location>
        <begin position="1416"/>
        <end position="1445"/>
    </location>
</feature>
<organism evidence="7 8">
    <name type="scientific">Popillia japonica</name>
    <name type="common">Japanese beetle</name>
    <dbReference type="NCBI Taxonomy" id="7064"/>
    <lineage>
        <taxon>Eukaryota</taxon>
        <taxon>Metazoa</taxon>
        <taxon>Ecdysozoa</taxon>
        <taxon>Arthropoda</taxon>
        <taxon>Hexapoda</taxon>
        <taxon>Insecta</taxon>
        <taxon>Pterygota</taxon>
        <taxon>Neoptera</taxon>
        <taxon>Endopterygota</taxon>
        <taxon>Coleoptera</taxon>
        <taxon>Polyphaga</taxon>
        <taxon>Scarabaeiformia</taxon>
        <taxon>Scarabaeidae</taxon>
        <taxon>Rutelinae</taxon>
        <taxon>Popillia</taxon>
    </lineage>
</organism>
<accession>A0AAW1KJ19</accession>
<feature type="compositionally biased region" description="Polar residues" evidence="5">
    <location>
        <begin position="818"/>
        <end position="833"/>
    </location>
</feature>
<dbReference type="InterPro" id="IPR011011">
    <property type="entry name" value="Znf_FYVE_PHD"/>
</dbReference>
<dbReference type="GO" id="GO:0005811">
    <property type="term" value="C:lipid droplet"/>
    <property type="evidence" value="ECO:0007669"/>
    <property type="project" value="TreeGrafter"/>
</dbReference>
<evidence type="ECO:0000313" key="7">
    <source>
        <dbReference type="EMBL" id="KAK9719040.1"/>
    </source>
</evidence>
<dbReference type="Proteomes" id="UP001458880">
    <property type="component" value="Unassembled WGS sequence"/>
</dbReference>
<dbReference type="PANTHER" id="PTHR46624">
    <property type="entry name" value="AGAP002036-PA"/>
    <property type="match status" value="1"/>
</dbReference>
<dbReference type="GO" id="GO:0043325">
    <property type="term" value="F:phosphatidylinositol-3,4-bisphosphate binding"/>
    <property type="evidence" value="ECO:0007669"/>
    <property type="project" value="TreeGrafter"/>
</dbReference>
<proteinExistence type="predicted"/>
<evidence type="ECO:0000256" key="1">
    <source>
        <dbReference type="ARBA" id="ARBA00022723"/>
    </source>
</evidence>
<dbReference type="EMBL" id="JASPKY010000223">
    <property type="protein sequence ID" value="KAK9719040.1"/>
    <property type="molecule type" value="Genomic_DNA"/>
</dbReference>
<dbReference type="InterPro" id="IPR013083">
    <property type="entry name" value="Znf_RING/FYVE/PHD"/>
</dbReference>